<feature type="transmembrane region" description="Helical" evidence="1">
    <location>
        <begin position="12"/>
        <end position="34"/>
    </location>
</feature>
<keyword evidence="1" id="KW-0472">Membrane</keyword>
<feature type="domain" description="Endonuclease/exonuclease/phosphatase" evidence="2">
    <location>
        <begin position="98"/>
        <end position="300"/>
    </location>
</feature>
<organism evidence="3 4">
    <name type="scientific">Cesiribacter andamanensis AMV16</name>
    <dbReference type="NCBI Taxonomy" id="1279009"/>
    <lineage>
        <taxon>Bacteria</taxon>
        <taxon>Pseudomonadati</taxon>
        <taxon>Bacteroidota</taxon>
        <taxon>Cytophagia</taxon>
        <taxon>Cytophagales</taxon>
        <taxon>Cesiribacteraceae</taxon>
        <taxon>Cesiribacter</taxon>
    </lineage>
</organism>
<dbReference type="AlphaFoldDB" id="M7N2J3"/>
<dbReference type="EMBL" id="AODQ01000115">
    <property type="protein sequence ID" value="EMR01436.1"/>
    <property type="molecule type" value="Genomic_DNA"/>
</dbReference>
<dbReference type="eggNOG" id="COG3021">
    <property type="taxonomic scope" value="Bacteria"/>
</dbReference>
<proteinExistence type="predicted"/>
<keyword evidence="4" id="KW-1185">Reference proteome</keyword>
<dbReference type="Gene3D" id="3.60.10.10">
    <property type="entry name" value="Endonuclease/exonuclease/phosphatase"/>
    <property type="match status" value="1"/>
</dbReference>
<dbReference type="InterPro" id="IPR005135">
    <property type="entry name" value="Endo/exonuclease/phosphatase"/>
</dbReference>
<dbReference type="Proteomes" id="UP000011910">
    <property type="component" value="Unassembled WGS sequence"/>
</dbReference>
<name>M7N2J3_9BACT</name>
<dbReference type="GO" id="GO:0003824">
    <property type="term" value="F:catalytic activity"/>
    <property type="evidence" value="ECO:0007669"/>
    <property type="project" value="InterPro"/>
</dbReference>
<accession>M7N2J3</accession>
<dbReference type="Pfam" id="PF03372">
    <property type="entry name" value="Exo_endo_phos"/>
    <property type="match status" value="1"/>
</dbReference>
<dbReference type="RefSeq" id="WP_009196805.1">
    <property type="nucleotide sequence ID" value="NZ_AODQ01000115.1"/>
</dbReference>
<evidence type="ECO:0000313" key="3">
    <source>
        <dbReference type="EMBL" id="EMR01436.1"/>
    </source>
</evidence>
<sequence>MLPKIFNPLARLAWLGWLLGPLLGLIAYCPLFLFMLMGAWLPHLLALSLLCACLLLWQERHFAGGWLLGWILLSACVLAPQDTPLPGTTPQKTSLRVAQLNVLMFNGRHEQVAREVLTLEADVLAFQEVDGLWAERLVAALAADYPYYSLAPRNNCYGMALFSKKPLEGVQLRLLEGYPLISARIREGGQDTLLISLHAASPMTRQRYHTRNRQLQAVADLIQEKGLPSLVIGDFNAVPWDRALRPLLQEAGLRDSRRQHYTATWPSPLGRWGIPIDYVLHSAHWQTLSHSSFSIPGSDHKGMVATLAWQAAPAPKQTIHLTSTP</sequence>
<protein>
    <recommendedName>
        <fullName evidence="2">Endonuclease/exonuclease/phosphatase domain-containing protein</fullName>
    </recommendedName>
</protein>
<dbReference type="GO" id="GO:0006506">
    <property type="term" value="P:GPI anchor biosynthetic process"/>
    <property type="evidence" value="ECO:0007669"/>
    <property type="project" value="TreeGrafter"/>
</dbReference>
<evidence type="ECO:0000259" key="2">
    <source>
        <dbReference type="Pfam" id="PF03372"/>
    </source>
</evidence>
<dbReference type="GO" id="GO:0016020">
    <property type="term" value="C:membrane"/>
    <property type="evidence" value="ECO:0007669"/>
    <property type="project" value="GOC"/>
</dbReference>
<feature type="transmembrane region" description="Helical" evidence="1">
    <location>
        <begin position="64"/>
        <end position="81"/>
    </location>
</feature>
<dbReference type="STRING" id="1279009.ADICEAN_03422"/>
<dbReference type="OrthoDB" id="5447300at2"/>
<dbReference type="InterPro" id="IPR036691">
    <property type="entry name" value="Endo/exonu/phosph_ase_sf"/>
</dbReference>
<feature type="transmembrane region" description="Helical" evidence="1">
    <location>
        <begin position="40"/>
        <end position="57"/>
    </location>
</feature>
<evidence type="ECO:0000256" key="1">
    <source>
        <dbReference type="SAM" id="Phobius"/>
    </source>
</evidence>
<dbReference type="SUPFAM" id="SSF56219">
    <property type="entry name" value="DNase I-like"/>
    <property type="match status" value="1"/>
</dbReference>
<dbReference type="PANTHER" id="PTHR14859:SF15">
    <property type="entry name" value="ENDONUCLEASE_EXONUCLEASE_PHOSPHATASE DOMAIN-CONTAINING PROTEIN"/>
    <property type="match status" value="1"/>
</dbReference>
<dbReference type="InterPro" id="IPR051916">
    <property type="entry name" value="GPI-anchor_lipid_remodeler"/>
</dbReference>
<evidence type="ECO:0000313" key="4">
    <source>
        <dbReference type="Proteomes" id="UP000011910"/>
    </source>
</evidence>
<keyword evidence="1" id="KW-0812">Transmembrane</keyword>
<keyword evidence="1" id="KW-1133">Transmembrane helix</keyword>
<reference evidence="3 4" key="1">
    <citation type="journal article" date="2013" name="Genome Announc.">
        <title>Draft Genome Sequence of Cesiribacter andamanensis Strain AMV16T, Isolated from a Soil Sample from a Mud Volcano in the Andaman Islands, India.</title>
        <authorList>
            <person name="Shivaji S."/>
            <person name="Ara S."/>
            <person name="Begum Z."/>
            <person name="Srinivas T.N."/>
            <person name="Singh A."/>
            <person name="Kumar Pinnaka A."/>
        </authorList>
    </citation>
    <scope>NUCLEOTIDE SEQUENCE [LARGE SCALE GENOMIC DNA]</scope>
    <source>
        <strain evidence="3 4">AMV16</strain>
    </source>
</reference>
<gene>
    <name evidence="3" type="ORF">ADICEAN_03422</name>
</gene>
<dbReference type="PANTHER" id="PTHR14859">
    <property type="entry name" value="CALCOFLUOR WHITE HYPERSENSITIVE PROTEIN PRECURSOR"/>
    <property type="match status" value="1"/>
</dbReference>
<comment type="caution">
    <text evidence="3">The sequence shown here is derived from an EMBL/GenBank/DDBJ whole genome shotgun (WGS) entry which is preliminary data.</text>
</comment>